<evidence type="ECO:0000313" key="2">
    <source>
        <dbReference type="EMBL" id="ADE29277.1"/>
    </source>
</evidence>
<protein>
    <submittedName>
        <fullName evidence="2">Hypothetical membrane protein</fullName>
    </submittedName>
</protein>
<name>D5L2L8_9VIRU</name>
<evidence type="ECO:0000256" key="1">
    <source>
        <dbReference type="SAM" id="Phobius"/>
    </source>
</evidence>
<keyword evidence="1" id="KW-1133">Transmembrane helix</keyword>
<reference evidence="2" key="1">
    <citation type="journal article" date="2010" name="Environ. Microbiol.">
        <title>The metavirome of a hypersaline environment.</title>
        <authorList>
            <person name="Santos F."/>
            <person name="Yarza P."/>
            <person name="Parro V."/>
            <person name="Briones C."/>
            <person name="Anton J."/>
        </authorList>
    </citation>
    <scope>NUCLEOTIDE SEQUENCE</scope>
</reference>
<keyword evidence="1" id="KW-0472">Membrane</keyword>
<proteinExistence type="predicted"/>
<accession>D5L2L8</accession>
<keyword evidence="1" id="KW-0812">Transmembrane</keyword>
<dbReference type="EMBL" id="GU735319">
    <property type="protein sequence ID" value="ADE29277.1"/>
    <property type="molecule type" value="Genomic_DNA"/>
</dbReference>
<organism evidence="2">
    <name type="scientific">uncultured virus</name>
    <dbReference type="NCBI Taxonomy" id="340016"/>
    <lineage>
        <taxon>Viruses</taxon>
        <taxon>environmental samples</taxon>
    </lineage>
</organism>
<sequence>MMRGRPSTHLKHLLITGAVGAIIFFLLFEVTTAAGSEYKDLEGPVEFTGPGFQTDPYILLAIVGLTLVIFGIGMKYMRMGRAGDSE</sequence>
<feature type="transmembrane region" description="Helical" evidence="1">
    <location>
        <begin position="57"/>
        <end position="77"/>
    </location>
</feature>